<name>A0AC34QVC4_9BILA</name>
<evidence type="ECO:0000313" key="1">
    <source>
        <dbReference type="Proteomes" id="UP000887576"/>
    </source>
</evidence>
<proteinExistence type="predicted"/>
<reference evidence="2" key="1">
    <citation type="submission" date="2022-11" db="UniProtKB">
        <authorList>
            <consortium name="WormBaseParasite"/>
        </authorList>
    </citation>
    <scope>IDENTIFICATION</scope>
</reference>
<organism evidence="1 2">
    <name type="scientific">Panagrolaimus sp. JU765</name>
    <dbReference type="NCBI Taxonomy" id="591449"/>
    <lineage>
        <taxon>Eukaryota</taxon>
        <taxon>Metazoa</taxon>
        <taxon>Ecdysozoa</taxon>
        <taxon>Nematoda</taxon>
        <taxon>Chromadorea</taxon>
        <taxon>Rhabditida</taxon>
        <taxon>Tylenchina</taxon>
        <taxon>Panagrolaimomorpha</taxon>
        <taxon>Panagrolaimoidea</taxon>
        <taxon>Panagrolaimidae</taxon>
        <taxon>Panagrolaimus</taxon>
    </lineage>
</organism>
<dbReference type="Proteomes" id="UP000887576">
    <property type="component" value="Unplaced"/>
</dbReference>
<dbReference type="WBParaSite" id="JU765_v2.g19841.t1">
    <property type="protein sequence ID" value="JU765_v2.g19841.t1"/>
    <property type="gene ID" value="JU765_v2.g19841"/>
</dbReference>
<sequence length="201" mass="24707">MSYPIVRAKSSLTLPRGRDIEREGTVGTLTRVTSVPNLSNLYPSYSYRPSTLFKYRRDTDSFDDYVHDRFEYNPSVYWTDYRFAARRYAYTDPIPDSLFDTYPAFWSRYKWYSDYLNPLFYRKYRDPYYDRPLWDSWRPYMYDRYNTKRAVKMFRQGLISFKELDKKWIKPTALGRRYKDWPDVYQPAARYGARRYFYGFS</sequence>
<evidence type="ECO:0000313" key="2">
    <source>
        <dbReference type="WBParaSite" id="JU765_v2.g19841.t1"/>
    </source>
</evidence>
<protein>
    <submittedName>
        <fullName evidence="2">Uncharacterized protein</fullName>
    </submittedName>
</protein>
<accession>A0AC34QVC4</accession>